<dbReference type="AlphaFoldDB" id="A0A0H4X388"/>
<evidence type="ECO:0000313" key="3">
    <source>
        <dbReference type="Proteomes" id="UP000009026"/>
    </source>
</evidence>
<name>A0A0H4X388_9BACT</name>
<evidence type="ECO:0000256" key="1">
    <source>
        <dbReference type="SAM" id="MobiDB-lite"/>
    </source>
</evidence>
<keyword evidence="3" id="KW-1185">Reference proteome</keyword>
<dbReference type="Proteomes" id="UP000009026">
    <property type="component" value="Chromosome"/>
</dbReference>
<proteinExistence type="predicted"/>
<dbReference type="KEGG" id="mym:A176_005270"/>
<sequence>MGQVDFPKHGEDPWVRLEVEIGWCGGRSNLHRGPRRGARVPAAGRPKAGKLR</sequence>
<accession>A0A0H4X388</accession>
<feature type="compositionally biased region" description="Basic residues" evidence="1">
    <location>
        <begin position="29"/>
        <end position="38"/>
    </location>
</feature>
<protein>
    <submittedName>
        <fullName evidence="2">Uncharacterized protein</fullName>
    </submittedName>
</protein>
<gene>
    <name evidence="2" type="ORF">A176_005270</name>
</gene>
<dbReference type="EMBL" id="CP012109">
    <property type="protein sequence ID" value="AKQ68358.1"/>
    <property type="molecule type" value="Genomic_DNA"/>
</dbReference>
<feature type="region of interest" description="Disordered" evidence="1">
    <location>
        <begin position="27"/>
        <end position="52"/>
    </location>
</feature>
<reference evidence="2 3" key="1">
    <citation type="journal article" date="2016" name="PLoS ONE">
        <title>Complete Genome Sequence and Comparative Genomics of a Novel Myxobacterium Myxococcus hansupus.</title>
        <authorList>
            <person name="Sharma G."/>
            <person name="Narwani T."/>
            <person name="Subramanian S."/>
        </authorList>
    </citation>
    <scope>NUCLEOTIDE SEQUENCE [LARGE SCALE GENOMIC DNA]</scope>
    <source>
        <strain evidence="3">mixupus</strain>
    </source>
</reference>
<organism evidence="2 3">
    <name type="scientific">Pseudomyxococcus hansupus</name>
    <dbReference type="NCBI Taxonomy" id="1297742"/>
    <lineage>
        <taxon>Bacteria</taxon>
        <taxon>Pseudomonadati</taxon>
        <taxon>Myxococcota</taxon>
        <taxon>Myxococcia</taxon>
        <taxon>Myxococcales</taxon>
        <taxon>Cystobacterineae</taxon>
        <taxon>Myxococcaceae</taxon>
        <taxon>Pseudomyxococcus</taxon>
    </lineage>
</organism>
<evidence type="ECO:0000313" key="2">
    <source>
        <dbReference type="EMBL" id="AKQ68358.1"/>
    </source>
</evidence>